<proteinExistence type="predicted"/>
<gene>
    <name evidence="2" type="ORF">MNBD_GAMMA07-2531</name>
</gene>
<dbReference type="EMBL" id="UOFF01000024">
    <property type="protein sequence ID" value="VAW53379.1"/>
    <property type="molecule type" value="Genomic_DNA"/>
</dbReference>
<name>A0A3B0WW11_9ZZZZ</name>
<dbReference type="AlphaFoldDB" id="A0A3B0WW11"/>
<accession>A0A3B0WW11</accession>
<organism evidence="2">
    <name type="scientific">hydrothermal vent metagenome</name>
    <dbReference type="NCBI Taxonomy" id="652676"/>
    <lineage>
        <taxon>unclassified sequences</taxon>
        <taxon>metagenomes</taxon>
        <taxon>ecological metagenomes</taxon>
    </lineage>
</organism>
<evidence type="ECO:0000313" key="2">
    <source>
        <dbReference type="EMBL" id="VAW53379.1"/>
    </source>
</evidence>
<sequence length="58" mass="6724">MNGRLVDKINRETVKNNKIIQNKLRTDQLKLKNSTNFPTPSIKKNTGISWDEAVKQKK</sequence>
<feature type="compositionally biased region" description="Polar residues" evidence="1">
    <location>
        <begin position="35"/>
        <end position="48"/>
    </location>
</feature>
<feature type="region of interest" description="Disordered" evidence="1">
    <location>
        <begin position="35"/>
        <end position="58"/>
    </location>
</feature>
<protein>
    <submittedName>
        <fullName evidence="2">Uncharacterized protein</fullName>
    </submittedName>
</protein>
<reference evidence="2" key="1">
    <citation type="submission" date="2018-06" db="EMBL/GenBank/DDBJ databases">
        <authorList>
            <person name="Zhirakovskaya E."/>
        </authorList>
    </citation>
    <scope>NUCLEOTIDE SEQUENCE</scope>
</reference>
<evidence type="ECO:0000256" key="1">
    <source>
        <dbReference type="SAM" id="MobiDB-lite"/>
    </source>
</evidence>